<name>A0A0M0LIP2_9BACI</name>
<dbReference type="EMBL" id="LILC01000002">
    <property type="protein sequence ID" value="KOO50851.1"/>
    <property type="molecule type" value="Genomic_DNA"/>
</dbReference>
<dbReference type="Proteomes" id="UP000037558">
    <property type="component" value="Unassembled WGS sequence"/>
</dbReference>
<evidence type="ECO:0000313" key="3">
    <source>
        <dbReference type="EMBL" id="KOO50851.1"/>
    </source>
</evidence>
<reference evidence="4" key="1">
    <citation type="submission" date="2015-08" db="EMBL/GenBank/DDBJ databases">
        <title>Fjat-14210 dsm16467.</title>
        <authorList>
            <person name="Liu B."/>
            <person name="Wang J."/>
            <person name="Zhu Y."/>
            <person name="Liu G."/>
            <person name="Chen Q."/>
            <person name="Chen Z."/>
            <person name="Lan J."/>
            <person name="Che J."/>
            <person name="Ge C."/>
            <person name="Shi H."/>
            <person name="Pan Z."/>
            <person name="Liu X."/>
        </authorList>
    </citation>
    <scope>NUCLEOTIDE SEQUENCE [LARGE SCALE GENOMIC DNA]</scope>
    <source>
        <strain evidence="4">DSM 16467</strain>
    </source>
</reference>
<dbReference type="PANTHER" id="PTHR30204:SF95">
    <property type="entry name" value="HTH-TYPE TRANSCRIPTIONAL REGULATOR CUER"/>
    <property type="match status" value="1"/>
</dbReference>
<dbReference type="OrthoDB" id="166060at2"/>
<protein>
    <submittedName>
        <fullName evidence="3">MerR family transcriptional regulator</fullName>
    </submittedName>
</protein>
<dbReference type="SMART" id="SM00422">
    <property type="entry name" value="HTH_MERR"/>
    <property type="match status" value="1"/>
</dbReference>
<dbReference type="GO" id="GO:0003700">
    <property type="term" value="F:DNA-binding transcription factor activity"/>
    <property type="evidence" value="ECO:0007669"/>
    <property type="project" value="InterPro"/>
</dbReference>
<dbReference type="SUPFAM" id="SSF46955">
    <property type="entry name" value="Putative DNA-binding domain"/>
    <property type="match status" value="1"/>
</dbReference>
<sequence length="136" mass="15800">MYKIGELAVAANVSKRTIDYYTNLGLLHAQRSASNYRYYSEESLEDLKFIENCKQLHIPLDEIKQKLLLRKTTHIEKDELQKQTEQIAKRVEQLNKELCGILPIFNQLDEAEKRTISTHLSDEGKRLIQSLQGLIV</sequence>
<dbReference type="GO" id="GO:0003677">
    <property type="term" value="F:DNA binding"/>
    <property type="evidence" value="ECO:0007669"/>
    <property type="project" value="UniProtKB-KW"/>
</dbReference>
<evidence type="ECO:0000313" key="4">
    <source>
        <dbReference type="Proteomes" id="UP000037558"/>
    </source>
</evidence>
<dbReference type="Gene3D" id="1.10.1660.10">
    <property type="match status" value="1"/>
</dbReference>
<dbReference type="AlphaFoldDB" id="A0A0M0LIP2"/>
<dbReference type="Pfam" id="PF13411">
    <property type="entry name" value="MerR_1"/>
    <property type="match status" value="1"/>
</dbReference>
<dbReference type="RefSeq" id="WP_083446405.1">
    <property type="nucleotide sequence ID" value="NZ_CP061868.1"/>
</dbReference>
<dbReference type="InterPro" id="IPR000551">
    <property type="entry name" value="MerR-type_HTH_dom"/>
</dbReference>
<dbReference type="PRINTS" id="PR00040">
    <property type="entry name" value="HTHMERR"/>
</dbReference>
<dbReference type="InterPro" id="IPR009061">
    <property type="entry name" value="DNA-bd_dom_put_sf"/>
</dbReference>
<gene>
    <name evidence="3" type="ORF">AMD01_03715</name>
</gene>
<accession>A0A0M0LIP2</accession>
<dbReference type="PATRIC" id="fig|284581.3.peg.1043"/>
<evidence type="ECO:0000259" key="2">
    <source>
        <dbReference type="PROSITE" id="PS50937"/>
    </source>
</evidence>
<evidence type="ECO:0000256" key="1">
    <source>
        <dbReference type="ARBA" id="ARBA00023125"/>
    </source>
</evidence>
<organism evidence="3 4">
    <name type="scientific">Priestia koreensis</name>
    <dbReference type="NCBI Taxonomy" id="284581"/>
    <lineage>
        <taxon>Bacteria</taxon>
        <taxon>Bacillati</taxon>
        <taxon>Bacillota</taxon>
        <taxon>Bacilli</taxon>
        <taxon>Bacillales</taxon>
        <taxon>Bacillaceae</taxon>
        <taxon>Priestia</taxon>
    </lineage>
</organism>
<feature type="domain" description="HTH merR-type" evidence="2">
    <location>
        <begin position="1"/>
        <end position="69"/>
    </location>
</feature>
<keyword evidence="1" id="KW-0238">DNA-binding</keyword>
<comment type="caution">
    <text evidence="3">The sequence shown here is derived from an EMBL/GenBank/DDBJ whole genome shotgun (WGS) entry which is preliminary data.</text>
</comment>
<keyword evidence="4" id="KW-1185">Reference proteome</keyword>
<dbReference type="PANTHER" id="PTHR30204">
    <property type="entry name" value="REDOX-CYCLING DRUG-SENSING TRANSCRIPTIONAL ACTIVATOR SOXR"/>
    <property type="match status" value="1"/>
</dbReference>
<dbReference type="STRING" id="284581.AMD01_03715"/>
<proteinExistence type="predicted"/>
<dbReference type="InterPro" id="IPR047057">
    <property type="entry name" value="MerR_fam"/>
</dbReference>
<dbReference type="PROSITE" id="PS50937">
    <property type="entry name" value="HTH_MERR_2"/>
    <property type="match status" value="1"/>
</dbReference>